<reference evidence="3" key="1">
    <citation type="submission" date="2017-07" db="EMBL/GenBank/DDBJ databases">
        <title>Draft genome sequence of Effusibacillus lacus strain skLN1.</title>
        <authorList>
            <person name="Watanabe M."/>
            <person name="Kojima H."/>
            <person name="Fukui M."/>
        </authorList>
    </citation>
    <scope>NUCLEOTIDE SEQUENCE [LARGE SCALE GENOMIC DNA]</scope>
    <source>
        <strain evidence="3">skLN1</strain>
    </source>
</reference>
<dbReference type="Proteomes" id="UP000217785">
    <property type="component" value="Unassembled WGS sequence"/>
</dbReference>
<comment type="caution">
    <text evidence="2">The sequence shown here is derived from an EMBL/GenBank/DDBJ whole genome shotgun (WGS) entry which is preliminary data.</text>
</comment>
<dbReference type="EMBL" id="BDUF01000086">
    <property type="protein sequence ID" value="GAX91308.1"/>
    <property type="molecule type" value="Genomic_DNA"/>
</dbReference>
<organism evidence="2 3">
    <name type="scientific">Effusibacillus lacus</name>
    <dbReference type="NCBI Taxonomy" id="1348429"/>
    <lineage>
        <taxon>Bacteria</taxon>
        <taxon>Bacillati</taxon>
        <taxon>Bacillota</taxon>
        <taxon>Bacilli</taxon>
        <taxon>Bacillales</taxon>
        <taxon>Alicyclobacillaceae</taxon>
        <taxon>Effusibacillus</taxon>
    </lineage>
</organism>
<accession>A0A292YMZ9</accession>
<dbReference type="PANTHER" id="PTHR46660:SF2">
    <property type="entry name" value="GLYCOSYLTRANSFERASE 1 DOMAIN-CONTAINING PROTEIN 1"/>
    <property type="match status" value="1"/>
</dbReference>
<dbReference type="RefSeq" id="WP_165912425.1">
    <property type="nucleotide sequence ID" value="NZ_BDUF01000086.1"/>
</dbReference>
<name>A0A292YMZ9_9BACL</name>
<protein>
    <recommendedName>
        <fullName evidence="1">Glycosyl transferase family 1 domain-containing protein</fullName>
    </recommendedName>
</protein>
<proteinExistence type="predicted"/>
<dbReference type="AlphaFoldDB" id="A0A292YMZ9"/>
<dbReference type="Gene3D" id="3.40.50.2000">
    <property type="entry name" value="Glycogen Phosphorylase B"/>
    <property type="match status" value="2"/>
</dbReference>
<evidence type="ECO:0000259" key="1">
    <source>
        <dbReference type="Pfam" id="PF00534"/>
    </source>
</evidence>
<sequence>MNILLVLPPNQPRSGGNVTYSNRMKKGLAPRGIHVEIRSLDRVAPGDYEKADLVHVFNAFRTGRYVLPVVKEMKKPMILTITGTDINEYMTKEETRQETYAVVDYASRIISLTESSRQQLIKLVPAAAAKSLVVNLGVDLPANSGKNRSHFGLSDKDFIFLLPAGIRPVKNPLAAYEPLRRVHAVHSGARFVVAGPNMDNTLFSDFEKKMKAAEWATYLGEVEHSDMPDLLLCSDVVLNTSKSEGLSHALLEAMSLGKPVLASKVPGNVDLIRDGENGFLYENEDEFVSKALAYMEDPVLRQQLGETGQQWVRNRYSVRQEIDTFNTIYNQVLNPVCLKCE</sequence>
<dbReference type="PANTHER" id="PTHR46660">
    <property type="match status" value="1"/>
</dbReference>
<keyword evidence="3" id="KW-1185">Reference proteome</keyword>
<evidence type="ECO:0000313" key="3">
    <source>
        <dbReference type="Proteomes" id="UP000217785"/>
    </source>
</evidence>
<dbReference type="GO" id="GO:0016757">
    <property type="term" value="F:glycosyltransferase activity"/>
    <property type="evidence" value="ECO:0007669"/>
    <property type="project" value="InterPro"/>
</dbReference>
<evidence type="ECO:0000313" key="2">
    <source>
        <dbReference type="EMBL" id="GAX91308.1"/>
    </source>
</evidence>
<dbReference type="CDD" id="cd03801">
    <property type="entry name" value="GT4_PimA-like"/>
    <property type="match status" value="1"/>
</dbReference>
<dbReference type="SUPFAM" id="SSF53756">
    <property type="entry name" value="UDP-Glycosyltransferase/glycogen phosphorylase"/>
    <property type="match status" value="1"/>
</dbReference>
<dbReference type="InterPro" id="IPR052622">
    <property type="entry name" value="Glycosyltransferase_G1"/>
</dbReference>
<dbReference type="Pfam" id="PF00534">
    <property type="entry name" value="Glycos_transf_1"/>
    <property type="match status" value="1"/>
</dbReference>
<gene>
    <name evidence="2" type="ORF">EFBL_2974</name>
</gene>
<feature type="domain" description="Glycosyl transferase family 1" evidence="1">
    <location>
        <begin position="147"/>
        <end position="311"/>
    </location>
</feature>
<dbReference type="InterPro" id="IPR001296">
    <property type="entry name" value="Glyco_trans_1"/>
</dbReference>